<protein>
    <submittedName>
        <fullName evidence="1">Uncharacterized protein</fullName>
    </submittedName>
</protein>
<keyword evidence="2" id="KW-1185">Reference proteome</keyword>
<dbReference type="PANTHER" id="PTHR35179:SF2">
    <property type="entry name" value="START DOMAIN-CONTAINING PROTEIN"/>
    <property type="match status" value="1"/>
</dbReference>
<evidence type="ECO:0000313" key="1">
    <source>
        <dbReference type="EMBL" id="CEJ83962.1"/>
    </source>
</evidence>
<dbReference type="HOGENOM" id="CLU_1012608_0_0_1"/>
<dbReference type="STRING" id="1531966.A0A0A1TAV2"/>
<proteinExistence type="predicted"/>
<dbReference type="OrthoDB" id="5393654at2759"/>
<gene>
    <name evidence="1" type="ORF">VHEMI03326</name>
</gene>
<dbReference type="Proteomes" id="UP000039046">
    <property type="component" value="Unassembled WGS sequence"/>
</dbReference>
<organism evidence="1 2">
    <name type="scientific">[Torrubiella] hemipterigena</name>
    <dbReference type="NCBI Taxonomy" id="1531966"/>
    <lineage>
        <taxon>Eukaryota</taxon>
        <taxon>Fungi</taxon>
        <taxon>Dikarya</taxon>
        <taxon>Ascomycota</taxon>
        <taxon>Pezizomycotina</taxon>
        <taxon>Sordariomycetes</taxon>
        <taxon>Hypocreomycetidae</taxon>
        <taxon>Hypocreales</taxon>
        <taxon>Clavicipitaceae</taxon>
        <taxon>Clavicipitaceae incertae sedis</taxon>
        <taxon>'Torrubiella' clade</taxon>
    </lineage>
</organism>
<reference evidence="1 2" key="1">
    <citation type="journal article" date="2015" name="Genome Announc.">
        <title>Draft Genome Sequence and Gene Annotation of the Entomopathogenic Fungus Verticillium hemipterigenum.</title>
        <authorList>
            <person name="Horn F."/>
            <person name="Habel A."/>
            <person name="Scharf D.H."/>
            <person name="Dworschak J."/>
            <person name="Brakhage A.A."/>
            <person name="Guthke R."/>
            <person name="Hertweck C."/>
            <person name="Linde J."/>
        </authorList>
    </citation>
    <scope>NUCLEOTIDE SEQUENCE [LARGE SCALE GENOMIC DNA]</scope>
</reference>
<name>A0A0A1TAV2_9HYPO</name>
<dbReference type="AlphaFoldDB" id="A0A0A1TAV2"/>
<accession>A0A0A1TAV2</accession>
<sequence length="275" mass="30527">MSSAHSFDATTGAVMAMAASSKSPDPDNILDWSKIDLVACASTIVYQIENKVHLIRREDTPQEIIKGIRGFGHTFPEAYTTCDASVKGSVSNQHIYTYKFGNLNCLVRFEVDGYFPDKADRQVCDSDSNKEREPSVSTLDELFSKATLNDTDAPDVIDQLFSETTVEDNAAVGSASSLTVTTGGQMMKGDAIFDLKTRSIKLKLDTEVIIEEEMLRFWIRQTENLVLAFHTLGKFVDINIHDLRDDVKAWEARKCGKSRRLSSLLGVIIAMVSKL</sequence>
<evidence type="ECO:0000313" key="2">
    <source>
        <dbReference type="Proteomes" id="UP000039046"/>
    </source>
</evidence>
<dbReference type="EMBL" id="CDHN01000002">
    <property type="protein sequence ID" value="CEJ83962.1"/>
    <property type="molecule type" value="Genomic_DNA"/>
</dbReference>
<dbReference type="PANTHER" id="PTHR35179">
    <property type="entry name" value="PROTEIN CBG02620"/>
    <property type="match status" value="1"/>
</dbReference>